<dbReference type="Gene3D" id="3.30.300.30">
    <property type="match status" value="1"/>
</dbReference>
<dbReference type="RefSeq" id="WP_345706703.1">
    <property type="nucleotide sequence ID" value="NZ_BAABKV010000001.1"/>
</dbReference>
<dbReference type="PROSITE" id="PS00455">
    <property type="entry name" value="AMP_BINDING"/>
    <property type="match status" value="1"/>
</dbReference>
<dbReference type="Gene3D" id="3.40.50.12780">
    <property type="entry name" value="N-terminal domain of ligase-like"/>
    <property type="match status" value="1"/>
</dbReference>
<protein>
    <submittedName>
        <fullName evidence="3">AMP-binding protein</fullName>
    </submittedName>
</protein>
<dbReference type="InterPro" id="IPR045851">
    <property type="entry name" value="AMP-bd_C_sf"/>
</dbReference>
<dbReference type="InterPro" id="IPR000873">
    <property type="entry name" value="AMP-dep_synth/lig_dom"/>
</dbReference>
<evidence type="ECO:0000313" key="3">
    <source>
        <dbReference type="EMBL" id="MFC7180945.1"/>
    </source>
</evidence>
<sequence>MTAPAIPAPATELPQDAVLDGGPAPALLVADLGQALVRAAARSDAGQIHIIRQDGSDLAFGYPELLDGARRILAGLRAGGARPGERVLLQVRHEPDLLAAFWAAVLGGLVPIPVPPGSAEEPEAAARQLEWIWAGYRQPWVVVGDDGPGPAAAMTDSGRWLGRTGDLRGHAPAEDLHRADPDDLAVLLLTSGSTGVPKAVALTHRNILARSAATAAVRKLDVTSRSFNWMPLDHIGGLVMFHARDVLLGCTQVHARTPWILADPTRWFDQISRHRCDTTWAPNFAFGLVNDRAAEIAGRDWDLRSLRYIMNGGESVKARVIRRFLDLLAPFGLPRAAMHPGWGMSETSAGVVDFVFDPDTMGDERFVPVGRPHPGVRLRIVDEHDGPLPVGTVGRLQVTGDPVFSGYYENPEQNAKSFTADGWFRSGDLAVIEDGILTVTGRVDDLIQLNGAEYHGHEIEALVEELPFVEPSFTVVSPCTEPAGGREELVVFYHPRGDVTPAEADHRIRDLVADRYGVRLGAVVTLDRADVPKTGIGKLRRAELRKRHEAGTAGPAAHA</sequence>
<accession>A0ABW2FWX5</accession>
<organism evidence="3 4">
    <name type="scientific">Kitasatospora paranensis</name>
    <dbReference type="NCBI Taxonomy" id="258053"/>
    <lineage>
        <taxon>Bacteria</taxon>
        <taxon>Bacillati</taxon>
        <taxon>Actinomycetota</taxon>
        <taxon>Actinomycetes</taxon>
        <taxon>Kitasatosporales</taxon>
        <taxon>Streptomycetaceae</taxon>
        <taxon>Kitasatospora</taxon>
    </lineage>
</organism>
<reference evidence="4" key="1">
    <citation type="journal article" date="2019" name="Int. J. Syst. Evol. Microbiol.">
        <title>The Global Catalogue of Microorganisms (GCM) 10K type strain sequencing project: providing services to taxonomists for standard genome sequencing and annotation.</title>
        <authorList>
            <consortium name="The Broad Institute Genomics Platform"/>
            <consortium name="The Broad Institute Genome Sequencing Center for Infectious Disease"/>
            <person name="Wu L."/>
            <person name="Ma J."/>
        </authorList>
    </citation>
    <scope>NUCLEOTIDE SEQUENCE [LARGE SCALE GENOMIC DNA]</scope>
    <source>
        <strain evidence="4">CGMCC 1.12859</strain>
    </source>
</reference>
<name>A0ABW2FWX5_9ACTN</name>
<comment type="caution">
    <text evidence="3">The sequence shown here is derived from an EMBL/GenBank/DDBJ whole genome shotgun (WGS) entry which is preliminary data.</text>
</comment>
<evidence type="ECO:0000313" key="4">
    <source>
        <dbReference type="Proteomes" id="UP001596435"/>
    </source>
</evidence>
<evidence type="ECO:0000256" key="1">
    <source>
        <dbReference type="ARBA" id="ARBA00006432"/>
    </source>
</evidence>
<dbReference type="PANTHER" id="PTHR22754">
    <property type="entry name" value="DISCO-INTERACTING PROTEIN 2 DIP2 -RELATED"/>
    <property type="match status" value="1"/>
</dbReference>
<dbReference type="InterPro" id="IPR042099">
    <property type="entry name" value="ANL_N_sf"/>
</dbReference>
<dbReference type="Pfam" id="PF00501">
    <property type="entry name" value="AMP-binding"/>
    <property type="match status" value="1"/>
</dbReference>
<dbReference type="EMBL" id="JBHTAJ010000025">
    <property type="protein sequence ID" value="MFC7180945.1"/>
    <property type="molecule type" value="Genomic_DNA"/>
</dbReference>
<evidence type="ECO:0000259" key="2">
    <source>
        <dbReference type="Pfam" id="PF00501"/>
    </source>
</evidence>
<dbReference type="Proteomes" id="UP001596435">
    <property type="component" value="Unassembled WGS sequence"/>
</dbReference>
<gene>
    <name evidence="3" type="ORF">ACFQMG_15415</name>
</gene>
<dbReference type="PANTHER" id="PTHR22754:SF32">
    <property type="entry name" value="DISCO-INTERACTING PROTEIN 2"/>
    <property type="match status" value="1"/>
</dbReference>
<keyword evidence="4" id="KW-1185">Reference proteome</keyword>
<comment type="similarity">
    <text evidence="1">Belongs to the ATP-dependent AMP-binding enzyme family.</text>
</comment>
<feature type="domain" description="AMP-dependent synthetase/ligase" evidence="2">
    <location>
        <begin position="44"/>
        <end position="408"/>
    </location>
</feature>
<dbReference type="InterPro" id="IPR020845">
    <property type="entry name" value="AMP-binding_CS"/>
</dbReference>
<proteinExistence type="inferred from homology"/>
<dbReference type="SUPFAM" id="SSF56801">
    <property type="entry name" value="Acetyl-CoA synthetase-like"/>
    <property type="match status" value="1"/>
</dbReference>